<dbReference type="NCBIfam" id="TIGR02500">
    <property type="entry name" value="type_III_yscD"/>
    <property type="match status" value="1"/>
</dbReference>
<dbReference type="RefSeq" id="WP_168826756.1">
    <property type="nucleotide sequence ID" value="NZ_JABAEB010000011.1"/>
</dbReference>
<evidence type="ECO:0000313" key="3">
    <source>
        <dbReference type="EMBL" id="NLQ24624.1"/>
    </source>
</evidence>
<keyword evidence="1" id="KW-0472">Membrane</keyword>
<sequence length="401" mass="43529">MSSGYKLLWLNGPLQGRELSLPLGNLSIGPDGDVLATLEHVEQVDLLIDEAGVRLQSWVPTWIAGQPISEVNMLPLGQVIELAGVGILLGHCTDELQQQAIPSHFQTKAKKSWWLLATVSMLSMVLLATVLLAPAKMPIAELTQAQWLSQQLQTDGLNGVQAHWSKDGVVTLSGFCQDSQRMAQFLGDIKGQGILFIEQTTCGDQLIRNVKDVLVQNGFANALVTLGSEPSNVIISGAIQSGERWDKAVSSLNNLPGLVNWQVSNQVDSQLKPLISALRNKNLLVGLMIERINDAIVMTGKVSEQQQQQIMTVAQGLEPTHANGLKLVFQNIPVQNELNHLFNASVVTYGGNAQSPFIELSSGVRLSTGSKLDNGYVVEYMNIHGLDLSRAGELIHVPLIF</sequence>
<dbReference type="EMBL" id="JABAEB010000011">
    <property type="protein sequence ID" value="NLQ24624.1"/>
    <property type="molecule type" value="Genomic_DNA"/>
</dbReference>
<comment type="caution">
    <text evidence="3">The sequence shown here is derived from an EMBL/GenBank/DDBJ whole genome shotgun (WGS) entry which is preliminary data.</text>
</comment>
<dbReference type="Pfam" id="PF21937">
    <property type="entry name" value="Yop-YscD_ppl_2nd"/>
    <property type="match status" value="1"/>
</dbReference>
<reference evidence="3 4" key="1">
    <citation type="submission" date="2020-04" db="EMBL/GenBank/DDBJ databases">
        <title>The first description of lens atrophy caused by putative novel Shewanella sp. that is a new emerging pathogen for cultured rainbow trout?</title>
        <authorList>
            <person name="Saticioglu I.B."/>
            <person name="Duman M."/>
            <person name="Altun S."/>
        </authorList>
    </citation>
    <scope>NUCLEOTIDE SEQUENCE [LARGE SCALE GENOMIC DNA]</scope>
    <source>
        <strain evidence="3 4">S-1</strain>
    </source>
</reference>
<proteinExistence type="predicted"/>
<dbReference type="InterPro" id="IPR012843">
    <property type="entry name" value="YscD"/>
</dbReference>
<protein>
    <submittedName>
        <fullName evidence="3">Type III secretion system inner membrane ring subunit SctD</fullName>
    </submittedName>
</protein>
<name>A0ABX1KTA7_9GAMM</name>
<dbReference type="InterPro" id="IPR053947">
    <property type="entry name" value="YscD_ppl__2nd"/>
</dbReference>
<dbReference type="Proteomes" id="UP000527352">
    <property type="component" value="Unassembled WGS sequence"/>
</dbReference>
<evidence type="ECO:0000256" key="1">
    <source>
        <dbReference type="SAM" id="Phobius"/>
    </source>
</evidence>
<feature type="domain" description="YscD-like Bon-like" evidence="2">
    <location>
        <begin position="204"/>
        <end position="266"/>
    </location>
</feature>
<accession>A0ABX1KTA7</accession>
<keyword evidence="1" id="KW-1133">Transmembrane helix</keyword>
<feature type="transmembrane region" description="Helical" evidence="1">
    <location>
        <begin position="113"/>
        <end position="133"/>
    </location>
</feature>
<keyword evidence="4" id="KW-1185">Reference proteome</keyword>
<keyword evidence="1" id="KW-0812">Transmembrane</keyword>
<evidence type="ECO:0000259" key="2">
    <source>
        <dbReference type="Pfam" id="PF21937"/>
    </source>
</evidence>
<gene>
    <name evidence="3" type="primary">sctD</name>
    <name evidence="3" type="ORF">HGO26_17280</name>
</gene>
<evidence type="ECO:0000313" key="4">
    <source>
        <dbReference type="Proteomes" id="UP000527352"/>
    </source>
</evidence>
<organism evidence="3 4">
    <name type="scientific">Shewanella oncorhynchi</name>
    <dbReference type="NCBI Taxonomy" id="2726434"/>
    <lineage>
        <taxon>Bacteria</taxon>
        <taxon>Pseudomonadati</taxon>
        <taxon>Pseudomonadota</taxon>
        <taxon>Gammaproteobacteria</taxon>
        <taxon>Alteromonadales</taxon>
        <taxon>Shewanellaceae</taxon>
        <taxon>Shewanella</taxon>
    </lineage>
</organism>